<protein>
    <recommendedName>
        <fullName evidence="7">Reverse transcriptase</fullName>
    </recommendedName>
</protein>
<dbReference type="InterPro" id="IPR005135">
    <property type="entry name" value="Endo/exonuclease/phosphatase"/>
</dbReference>
<dbReference type="Pfam" id="PF14111">
    <property type="entry name" value="DUF4283"/>
    <property type="match status" value="1"/>
</dbReference>
<evidence type="ECO:0000259" key="3">
    <source>
        <dbReference type="PROSITE" id="PS50158"/>
    </source>
</evidence>
<evidence type="ECO:0000256" key="2">
    <source>
        <dbReference type="SAM" id="MobiDB-lite"/>
    </source>
</evidence>
<evidence type="ECO:0000313" key="5">
    <source>
        <dbReference type="EMBL" id="KAK9989376.1"/>
    </source>
</evidence>
<proteinExistence type="predicted"/>
<dbReference type="InterPro" id="IPR025558">
    <property type="entry name" value="DUF4283"/>
</dbReference>
<dbReference type="Pfam" id="PF14392">
    <property type="entry name" value="zf-CCHC_4"/>
    <property type="match status" value="1"/>
</dbReference>
<dbReference type="CDD" id="cd01650">
    <property type="entry name" value="RT_nLTR_like"/>
    <property type="match status" value="1"/>
</dbReference>
<evidence type="ECO:0000259" key="4">
    <source>
        <dbReference type="PROSITE" id="PS50878"/>
    </source>
</evidence>
<dbReference type="PANTHER" id="PTHR33116">
    <property type="entry name" value="REVERSE TRANSCRIPTASE ZINC-BINDING DOMAIN-CONTAINING PROTEIN-RELATED-RELATED"/>
    <property type="match status" value="1"/>
</dbReference>
<keyword evidence="1" id="KW-0479">Metal-binding</keyword>
<feature type="compositionally biased region" description="Polar residues" evidence="2">
    <location>
        <begin position="393"/>
        <end position="413"/>
    </location>
</feature>
<accession>A0AAW2BU48</accession>
<feature type="compositionally biased region" description="Basic and acidic residues" evidence="2">
    <location>
        <begin position="434"/>
        <end position="447"/>
    </location>
</feature>
<gene>
    <name evidence="5" type="ORF">SO802_029615</name>
</gene>
<comment type="caution">
    <text evidence="5">The sequence shown here is derived from an EMBL/GenBank/DDBJ whole genome shotgun (WGS) entry which is preliminary data.</text>
</comment>
<keyword evidence="1" id="KW-0863">Zinc-finger</keyword>
<dbReference type="SUPFAM" id="SSF56672">
    <property type="entry name" value="DNA/RNA polymerases"/>
    <property type="match status" value="1"/>
</dbReference>
<feature type="region of interest" description="Disordered" evidence="2">
    <location>
        <begin position="298"/>
        <end position="323"/>
    </location>
</feature>
<dbReference type="PANTHER" id="PTHR33116:SF86">
    <property type="entry name" value="REVERSE TRANSCRIPTASE DOMAIN-CONTAINING PROTEIN"/>
    <property type="match status" value="1"/>
</dbReference>
<evidence type="ECO:0000256" key="1">
    <source>
        <dbReference type="PROSITE-ProRule" id="PRU00047"/>
    </source>
</evidence>
<dbReference type="InterPro" id="IPR026960">
    <property type="entry name" value="RVT-Znf"/>
</dbReference>
<dbReference type="GO" id="GO:0003676">
    <property type="term" value="F:nucleic acid binding"/>
    <property type="evidence" value="ECO:0007669"/>
    <property type="project" value="InterPro"/>
</dbReference>
<evidence type="ECO:0000313" key="6">
    <source>
        <dbReference type="Proteomes" id="UP001459277"/>
    </source>
</evidence>
<feature type="region of interest" description="Disordered" evidence="2">
    <location>
        <begin position="374"/>
        <end position="454"/>
    </location>
</feature>
<dbReference type="Proteomes" id="UP001459277">
    <property type="component" value="Unassembled WGS sequence"/>
</dbReference>
<dbReference type="Pfam" id="PF00078">
    <property type="entry name" value="RVT_1"/>
    <property type="match status" value="1"/>
</dbReference>
<dbReference type="EMBL" id="JAZDWU010000010">
    <property type="protein sequence ID" value="KAK9989376.1"/>
    <property type="molecule type" value="Genomic_DNA"/>
</dbReference>
<sequence>MDSDFLERIQNISLTPEEDEPITIRAARREAILEEYSLSLIGKFMTTRPFNVRAAKNLLRTVWKMGNDLKIVDVGDGMFQFRFSLESQLRWVWDNGPWSFENNMLALQRWEKGLTTRTVRFKSIPMWVQVWGLPFDLINEEAGLDIGRGIGSVVEVDCKALASDQARFLRIRVEIPIKKPLRRGGQVVSPEGDRIKVAYRYERLTGMCFHCGRVGHDAIRCPHPLVANTETRPYGDWLRAGYRTPSSRPQNTENNPPQHSPVPTPQTSQRDPLNTEAPALTMIDVTVNADNCSGKTGIPGTEKVAPSPHITEKVSPNPDTLKPKPMEADSTLLLTCHSHDSPHQHVMGSDIPNGDHLFTVPILFSVGKHATKGGHVTETVPTDKSRPHAWNKGPSSNFPQTVTTWKNTTQSQGFRKKGKITSPPSKIGKKRAVRDHQNKEDLSNEKGKSKRLKAPPDTMIIMSWNCRGLGNRRAIQVLTDLVRKKGPKILFLMETKLTVSEMQSIKAELEFPSMLAVSSVRRNGGLALFWKSEVVVSTQTYSPNHIDAHVSSVSKPTWRLTGIYGHPEESLKCETWRLMRHLRDRASLPWVCLGDFNEILSSDERNGRIPKPLRPMQEFQTTLLHCGLVDLGFQGYRYTWRNGRHKEDFVEQRLDRFCASEEWREVYPLAKVLHTSAAYSNHDPILLATEPPKIRHHRKTKIHRFEEKATFGNTRDRLNAKQGELEELRAAGFGENLDRINEVRREINDLLHHEEVFWRQRSRSIWLPAGDKNTKYFHQRASQRRRKNTIEGLHDSNGVWCTNTGEIATIAEAYYKELFTASADLNMEGVLASMERVVTEEMARNLTQSYTEEEIRVALFQMHPSKSPGPDGMPPFFFQKFWHIVGHDVTAAVLSVLHSGRYLRKMNYTHIVLIPKKKNPEYITEYCPISLGNVVSRIISKVLANRVKPILPNVISDSQSAFVPGRLITDNTTVAFEMLHRLRNRRRGKVGHMVVKLDVSKAYDRVELEQIMLRIGLPVQWVKLAMLTAQTASYSIIINGEPCGYVSPSRGIKQGDPLSPYLFLFCAEGLSSVLRKATETRQLRGLLSCQGGVRISHLLFADDSLLFTEAKPEECSRLLDVLAQYENASGQVINHQKTTLLFSKNTCREAQESIRSMFGAKIMTNCEKYLGLPMVGGRSKANNFKALQERVSHKVMGWKEKNISKAGREVLIKTVAQAIPTYSMSIFKFPRAVCNGMNSVLAKYWWGQTRHERKIHWINWGKLCTPKDRGGVGFRDIHAFNLALLAKQAWRLIHGTHSLFYRVYKARYFPTCSFMEAELGSNPSYVWRSLLDARELIRMGSIWKIGDGCSVGIQTHKWLPHPPAFHEGVDQTLKVADFINPQTKQWDRGKVSAWFLPPSRDEVLQTRLGNLEGRDTLLWNENKAQSFSVRTAYHVALRLGRKNPAEHSRVQEDKQIWNRLWRLSIPPKVRNFIWRASSDILPTRANLARRKIPIDPKCVICGSSDETVLHILWQCPLAQNVWTLVKGKLQKCDSSARTFLCLAQTLMGKLSRKELEAWAMVAWSIWNARNRIFFEAYQTLPHAILKSAESLLGDYQRLTRCLPNN</sequence>
<dbReference type="InterPro" id="IPR036691">
    <property type="entry name" value="Endo/exonu/phosph_ase_sf"/>
</dbReference>
<evidence type="ECO:0008006" key="7">
    <source>
        <dbReference type="Google" id="ProtNLM"/>
    </source>
</evidence>
<feature type="domain" description="CCHC-type" evidence="3">
    <location>
        <begin position="208"/>
        <end position="222"/>
    </location>
</feature>
<dbReference type="InterPro" id="IPR025836">
    <property type="entry name" value="Zn_knuckle_CX2CX4HX4C"/>
</dbReference>
<organism evidence="5 6">
    <name type="scientific">Lithocarpus litseifolius</name>
    <dbReference type="NCBI Taxonomy" id="425828"/>
    <lineage>
        <taxon>Eukaryota</taxon>
        <taxon>Viridiplantae</taxon>
        <taxon>Streptophyta</taxon>
        <taxon>Embryophyta</taxon>
        <taxon>Tracheophyta</taxon>
        <taxon>Spermatophyta</taxon>
        <taxon>Magnoliopsida</taxon>
        <taxon>eudicotyledons</taxon>
        <taxon>Gunneridae</taxon>
        <taxon>Pentapetalae</taxon>
        <taxon>rosids</taxon>
        <taxon>fabids</taxon>
        <taxon>Fagales</taxon>
        <taxon>Fagaceae</taxon>
        <taxon>Lithocarpus</taxon>
    </lineage>
</organism>
<reference evidence="5 6" key="1">
    <citation type="submission" date="2024-01" db="EMBL/GenBank/DDBJ databases">
        <title>A telomere-to-telomere, gap-free genome of sweet tea (Lithocarpus litseifolius).</title>
        <authorList>
            <person name="Zhou J."/>
        </authorList>
    </citation>
    <scope>NUCLEOTIDE SEQUENCE [LARGE SCALE GENOMIC DNA]</scope>
    <source>
        <strain evidence="5">Zhou-2022a</strain>
        <tissue evidence="5">Leaf</tissue>
    </source>
</reference>
<dbReference type="Gene3D" id="3.60.10.10">
    <property type="entry name" value="Endonuclease/exonuclease/phosphatase"/>
    <property type="match status" value="1"/>
</dbReference>
<keyword evidence="6" id="KW-1185">Reference proteome</keyword>
<feature type="compositionally biased region" description="Polar residues" evidence="2">
    <location>
        <begin position="244"/>
        <end position="257"/>
    </location>
</feature>
<dbReference type="PROSITE" id="PS50878">
    <property type="entry name" value="RT_POL"/>
    <property type="match status" value="1"/>
</dbReference>
<feature type="domain" description="Reverse transcriptase" evidence="4">
    <location>
        <begin position="895"/>
        <end position="1162"/>
    </location>
</feature>
<dbReference type="PROSITE" id="PS50158">
    <property type="entry name" value="ZF_CCHC"/>
    <property type="match status" value="1"/>
</dbReference>
<dbReference type="Pfam" id="PF03372">
    <property type="entry name" value="Exo_endo_phos"/>
    <property type="match status" value="1"/>
</dbReference>
<feature type="region of interest" description="Disordered" evidence="2">
    <location>
        <begin position="237"/>
        <end position="273"/>
    </location>
</feature>
<dbReference type="SUPFAM" id="SSF56219">
    <property type="entry name" value="DNase I-like"/>
    <property type="match status" value="1"/>
</dbReference>
<dbReference type="Pfam" id="PF13966">
    <property type="entry name" value="zf-RVT"/>
    <property type="match status" value="1"/>
</dbReference>
<dbReference type="InterPro" id="IPR043502">
    <property type="entry name" value="DNA/RNA_pol_sf"/>
</dbReference>
<dbReference type="InterPro" id="IPR000477">
    <property type="entry name" value="RT_dom"/>
</dbReference>
<dbReference type="GO" id="GO:0008270">
    <property type="term" value="F:zinc ion binding"/>
    <property type="evidence" value="ECO:0007669"/>
    <property type="project" value="UniProtKB-KW"/>
</dbReference>
<name>A0AAW2BU48_9ROSI</name>
<dbReference type="GO" id="GO:0003824">
    <property type="term" value="F:catalytic activity"/>
    <property type="evidence" value="ECO:0007669"/>
    <property type="project" value="InterPro"/>
</dbReference>
<keyword evidence="1" id="KW-0862">Zinc</keyword>
<dbReference type="InterPro" id="IPR001878">
    <property type="entry name" value="Znf_CCHC"/>
</dbReference>